<comment type="caution">
    <text evidence="2">The sequence shown here is derived from an EMBL/GenBank/DDBJ whole genome shotgun (WGS) entry which is preliminary data.</text>
</comment>
<evidence type="ECO:0008006" key="4">
    <source>
        <dbReference type="Google" id="ProtNLM"/>
    </source>
</evidence>
<dbReference type="InterPro" id="IPR044824">
    <property type="entry name" value="MAIN-like"/>
</dbReference>
<feature type="region of interest" description="Disordered" evidence="1">
    <location>
        <begin position="174"/>
        <end position="220"/>
    </location>
</feature>
<name>A0A8J6CV34_9ROSI</name>
<dbReference type="AlphaFoldDB" id="A0A8J6CV34"/>
<reference evidence="2 3" key="1">
    <citation type="journal article" date="2021" name="bioRxiv">
        <title>The Gossypium anomalum genome as a resource for cotton improvement and evolutionary analysis of hybrid incompatibility.</title>
        <authorList>
            <person name="Grover C.E."/>
            <person name="Yuan D."/>
            <person name="Arick M.A."/>
            <person name="Miller E.R."/>
            <person name="Hu G."/>
            <person name="Peterson D.G."/>
            <person name="Wendel J.F."/>
            <person name="Udall J.A."/>
        </authorList>
    </citation>
    <scope>NUCLEOTIDE SEQUENCE [LARGE SCALE GENOMIC DNA]</scope>
    <source>
        <strain evidence="2">JFW-Udall</strain>
        <tissue evidence="2">Leaf</tissue>
    </source>
</reference>
<organism evidence="2 3">
    <name type="scientific">Gossypium anomalum</name>
    <dbReference type="NCBI Taxonomy" id="47600"/>
    <lineage>
        <taxon>Eukaryota</taxon>
        <taxon>Viridiplantae</taxon>
        <taxon>Streptophyta</taxon>
        <taxon>Embryophyta</taxon>
        <taxon>Tracheophyta</taxon>
        <taxon>Spermatophyta</taxon>
        <taxon>Magnoliopsida</taxon>
        <taxon>eudicotyledons</taxon>
        <taxon>Gunneridae</taxon>
        <taxon>Pentapetalae</taxon>
        <taxon>rosids</taxon>
        <taxon>malvids</taxon>
        <taxon>Malvales</taxon>
        <taxon>Malvaceae</taxon>
        <taxon>Malvoideae</taxon>
        <taxon>Gossypium</taxon>
    </lineage>
</organism>
<proteinExistence type="predicted"/>
<sequence>MDWLRDTFLKQGNDSTEVRRIRYARAYILEMIGGYLIPDLSRNLIHLRWLLKLIDFRVADELSWGSTMLATLYRKMYGATLPNKAKIGGPIGQLCTVEMYQMARVLQQFGFRQSIPEEPESEYIKIWENRYDHIPDRELIIVPKLACTLNYMPWFRIHGKPYLLSEEQRRRQIRVERERRGPLNSRRSDDDTSPSTAPKKSSGPLTAHTHSLGSIPQPTKLTSQPLQIMLGAPSSPQELHKASSVSSSHYHFLSPYRIQTSPSWVMQTPPHYLFYQGGSSSQHPQPEQPQPLPEDPL</sequence>
<feature type="compositionally biased region" description="Basic and acidic residues" evidence="1">
    <location>
        <begin position="174"/>
        <end position="190"/>
    </location>
</feature>
<feature type="region of interest" description="Disordered" evidence="1">
    <location>
        <begin position="273"/>
        <end position="297"/>
    </location>
</feature>
<feature type="compositionally biased region" description="Polar residues" evidence="1">
    <location>
        <begin position="208"/>
        <end position="220"/>
    </location>
</feature>
<dbReference type="PANTHER" id="PTHR46033:SF8">
    <property type="entry name" value="PROTEIN MAINTENANCE OF MERISTEMS-LIKE"/>
    <property type="match status" value="1"/>
</dbReference>
<dbReference type="GO" id="GO:0010073">
    <property type="term" value="P:meristem maintenance"/>
    <property type="evidence" value="ECO:0007669"/>
    <property type="project" value="InterPro"/>
</dbReference>
<dbReference type="Proteomes" id="UP000701853">
    <property type="component" value="Chromosome 9"/>
</dbReference>
<dbReference type="EMBL" id="JAHUZN010000009">
    <property type="protein sequence ID" value="KAG8483455.1"/>
    <property type="molecule type" value="Genomic_DNA"/>
</dbReference>
<dbReference type="PANTHER" id="PTHR46033">
    <property type="entry name" value="PROTEIN MAIN-LIKE 2"/>
    <property type="match status" value="1"/>
</dbReference>
<feature type="compositionally biased region" description="Low complexity" evidence="1">
    <location>
        <begin position="276"/>
        <end position="285"/>
    </location>
</feature>
<protein>
    <recommendedName>
        <fullName evidence="4">Aminotransferase-like plant mobile domain-containing protein</fullName>
    </recommendedName>
</protein>
<evidence type="ECO:0000313" key="2">
    <source>
        <dbReference type="EMBL" id="KAG8483455.1"/>
    </source>
</evidence>
<accession>A0A8J6CV34</accession>
<evidence type="ECO:0000313" key="3">
    <source>
        <dbReference type="Proteomes" id="UP000701853"/>
    </source>
</evidence>
<keyword evidence="3" id="KW-1185">Reference proteome</keyword>
<feature type="compositionally biased region" description="Pro residues" evidence="1">
    <location>
        <begin position="286"/>
        <end position="297"/>
    </location>
</feature>
<gene>
    <name evidence="2" type="ORF">CXB51_023180</name>
</gene>
<evidence type="ECO:0000256" key="1">
    <source>
        <dbReference type="SAM" id="MobiDB-lite"/>
    </source>
</evidence>